<dbReference type="PANTHER" id="PTHR30086:SF20">
    <property type="entry name" value="ARGININE EXPORTER PROTEIN ARGO-RELATED"/>
    <property type="match status" value="1"/>
</dbReference>
<keyword evidence="3 6" id="KW-0812">Transmembrane</keyword>
<keyword evidence="5 6" id="KW-0472">Membrane</keyword>
<dbReference type="STRING" id="561176.SAMN04488561_0080"/>
<dbReference type="GO" id="GO:0015171">
    <property type="term" value="F:amino acid transmembrane transporter activity"/>
    <property type="evidence" value="ECO:0007669"/>
    <property type="project" value="TreeGrafter"/>
</dbReference>
<evidence type="ECO:0000256" key="4">
    <source>
        <dbReference type="ARBA" id="ARBA00022989"/>
    </source>
</evidence>
<evidence type="ECO:0000313" key="7">
    <source>
        <dbReference type="EMBL" id="SED60420.1"/>
    </source>
</evidence>
<keyword evidence="2" id="KW-1003">Cell membrane</keyword>
<protein>
    <submittedName>
        <fullName evidence="7">L-lysine exporter family protein LysE/ArgO</fullName>
    </submittedName>
</protein>
<evidence type="ECO:0000256" key="5">
    <source>
        <dbReference type="ARBA" id="ARBA00023136"/>
    </source>
</evidence>
<dbReference type="PANTHER" id="PTHR30086">
    <property type="entry name" value="ARGININE EXPORTER PROTEIN ARGO"/>
    <property type="match status" value="1"/>
</dbReference>
<proteinExistence type="predicted"/>
<sequence>MSSAFVGFATSLSLIVAIGAQNAFVLRQGLDRRHVVPVVAVCAVADAALIGAGIAGLGAALTTHPWALDVARYGGAAFVLGYGALAARRALRPSSLVAGAGAAATARAAVLACLGFTFLNPHVYLDTVVLLGALANQHGDDGRWLYGAGAMAASLSWFTALGFGARSLSAVFERPGAWRVLDGLIAVVMLAIGARLLLG</sequence>
<evidence type="ECO:0000313" key="8">
    <source>
        <dbReference type="Proteomes" id="UP000181980"/>
    </source>
</evidence>
<reference evidence="8" key="1">
    <citation type="submission" date="2016-10" db="EMBL/GenBank/DDBJ databases">
        <authorList>
            <person name="Varghese N."/>
            <person name="Submissions S."/>
        </authorList>
    </citation>
    <scope>NUCLEOTIDE SEQUENCE [LARGE SCALE GENOMIC DNA]</scope>
    <source>
        <strain evidence="8">DSM 45237</strain>
    </source>
</reference>
<feature type="transmembrane region" description="Helical" evidence="6">
    <location>
        <begin position="6"/>
        <end position="26"/>
    </location>
</feature>
<dbReference type="GO" id="GO:0005886">
    <property type="term" value="C:plasma membrane"/>
    <property type="evidence" value="ECO:0007669"/>
    <property type="project" value="UniProtKB-SubCell"/>
</dbReference>
<evidence type="ECO:0000256" key="1">
    <source>
        <dbReference type="ARBA" id="ARBA00004651"/>
    </source>
</evidence>
<gene>
    <name evidence="7" type="ORF">SAMN04488561_0080</name>
</gene>
<feature type="transmembrane region" description="Helical" evidence="6">
    <location>
        <begin position="144"/>
        <end position="165"/>
    </location>
</feature>
<evidence type="ECO:0000256" key="6">
    <source>
        <dbReference type="SAM" id="Phobius"/>
    </source>
</evidence>
<dbReference type="Pfam" id="PF01810">
    <property type="entry name" value="LysE"/>
    <property type="match status" value="1"/>
</dbReference>
<feature type="transmembrane region" description="Helical" evidence="6">
    <location>
        <begin position="97"/>
        <end position="119"/>
    </location>
</feature>
<feature type="transmembrane region" description="Helical" evidence="6">
    <location>
        <begin position="66"/>
        <end position="85"/>
    </location>
</feature>
<dbReference type="RefSeq" id="WP_069113969.1">
    <property type="nucleotide sequence ID" value="NZ_FNUC01000001.1"/>
</dbReference>
<dbReference type="AlphaFoldDB" id="A0A1H5C2A7"/>
<accession>A0A1H5C2A7</accession>
<feature type="transmembrane region" description="Helical" evidence="6">
    <location>
        <begin position="177"/>
        <end position="198"/>
    </location>
</feature>
<comment type="subcellular location">
    <subcellularLocation>
        <location evidence="1">Cell membrane</location>
        <topology evidence="1">Multi-pass membrane protein</topology>
    </subcellularLocation>
</comment>
<dbReference type="OrthoDB" id="5638726at2"/>
<dbReference type="Proteomes" id="UP000181980">
    <property type="component" value="Unassembled WGS sequence"/>
</dbReference>
<dbReference type="InterPro" id="IPR001123">
    <property type="entry name" value="LeuE-type"/>
</dbReference>
<keyword evidence="8" id="KW-1185">Reference proteome</keyword>
<feature type="transmembrane region" description="Helical" evidence="6">
    <location>
        <begin position="38"/>
        <end position="60"/>
    </location>
</feature>
<keyword evidence="4 6" id="KW-1133">Transmembrane helix</keyword>
<dbReference type="EMBL" id="FNUC01000001">
    <property type="protein sequence ID" value="SED60420.1"/>
    <property type="molecule type" value="Genomic_DNA"/>
</dbReference>
<evidence type="ECO:0000256" key="2">
    <source>
        <dbReference type="ARBA" id="ARBA00022475"/>
    </source>
</evidence>
<name>A0A1H5C2A7_9ACTN</name>
<evidence type="ECO:0000256" key="3">
    <source>
        <dbReference type="ARBA" id="ARBA00022692"/>
    </source>
</evidence>
<organism evidence="7 8">
    <name type="scientific">Jiangella alba</name>
    <dbReference type="NCBI Taxonomy" id="561176"/>
    <lineage>
        <taxon>Bacteria</taxon>
        <taxon>Bacillati</taxon>
        <taxon>Actinomycetota</taxon>
        <taxon>Actinomycetes</taxon>
        <taxon>Jiangellales</taxon>
        <taxon>Jiangellaceae</taxon>
        <taxon>Jiangella</taxon>
    </lineage>
</organism>